<evidence type="ECO:0000313" key="5">
    <source>
        <dbReference type="Ensembl" id="ENSACDP00005020775.1"/>
    </source>
</evidence>
<reference evidence="5" key="2">
    <citation type="submission" date="2025-09" db="UniProtKB">
        <authorList>
            <consortium name="Ensembl"/>
        </authorList>
    </citation>
    <scope>IDENTIFICATION</scope>
</reference>
<dbReference type="AlphaFoldDB" id="A0A8B9EF63"/>
<evidence type="ECO:0000313" key="6">
    <source>
        <dbReference type="Proteomes" id="UP000694521"/>
    </source>
</evidence>
<feature type="compositionally biased region" description="Basic residues" evidence="3">
    <location>
        <begin position="140"/>
        <end position="154"/>
    </location>
</feature>
<evidence type="ECO:0000256" key="1">
    <source>
        <dbReference type="ARBA" id="ARBA00023157"/>
    </source>
</evidence>
<evidence type="ECO:0000259" key="4">
    <source>
        <dbReference type="PROSITE" id="PS50835"/>
    </source>
</evidence>
<evidence type="ECO:0000256" key="3">
    <source>
        <dbReference type="SAM" id="MobiDB-lite"/>
    </source>
</evidence>
<keyword evidence="6" id="KW-1185">Reference proteome</keyword>
<dbReference type="InterPro" id="IPR013783">
    <property type="entry name" value="Ig-like_fold"/>
</dbReference>
<dbReference type="Pfam" id="PF07686">
    <property type="entry name" value="V-set"/>
    <property type="match status" value="1"/>
</dbReference>
<keyword evidence="1" id="KW-1015">Disulfide bond</keyword>
<evidence type="ECO:0000256" key="2">
    <source>
        <dbReference type="ARBA" id="ARBA00023180"/>
    </source>
</evidence>
<dbReference type="SMART" id="SM00409">
    <property type="entry name" value="IG"/>
    <property type="match status" value="1"/>
</dbReference>
<proteinExistence type="predicted"/>
<dbReference type="InterPro" id="IPR051755">
    <property type="entry name" value="Ig-like_CS_Receptor"/>
</dbReference>
<dbReference type="Gene3D" id="2.60.40.10">
    <property type="entry name" value="Immunoglobulins"/>
    <property type="match status" value="1"/>
</dbReference>
<dbReference type="SUPFAM" id="SSF48726">
    <property type="entry name" value="Immunoglobulin"/>
    <property type="match status" value="1"/>
</dbReference>
<dbReference type="PANTHER" id="PTHR19971">
    <property type="entry name" value="SIGNAL-REGULATORY PROTEIN BETA"/>
    <property type="match status" value="1"/>
</dbReference>
<dbReference type="PROSITE" id="PS50835">
    <property type="entry name" value="IG_LIKE"/>
    <property type="match status" value="1"/>
</dbReference>
<dbReference type="Proteomes" id="UP000694521">
    <property type="component" value="Unplaced"/>
</dbReference>
<dbReference type="Ensembl" id="ENSACDT00005024855.1">
    <property type="protein sequence ID" value="ENSACDP00005020775.1"/>
    <property type="gene ID" value="ENSACDG00005015049.1"/>
</dbReference>
<keyword evidence="2" id="KW-0325">Glycoprotein</keyword>
<accession>A0A8B9EF63</accession>
<sequence length="154" mass="17125">SRCSSGAWHQWHRGKESLPLPVLNFELRQPQKEMSVMVGETLTLTCTVSEGRPVGPVRTPHPWVRAVDGSNTDFTILIRDVRPEDAGTYYCVKFRKTHTGDELYRRGEGTVVSVHTGAPARIAPSTPASGELPSDAQPRRGLRSQHQGRKQRLS</sequence>
<reference evidence="5" key="1">
    <citation type="submission" date="2025-08" db="UniProtKB">
        <authorList>
            <consortium name="Ensembl"/>
        </authorList>
    </citation>
    <scope>IDENTIFICATION</scope>
</reference>
<feature type="region of interest" description="Disordered" evidence="3">
    <location>
        <begin position="117"/>
        <end position="154"/>
    </location>
</feature>
<dbReference type="InterPro" id="IPR036179">
    <property type="entry name" value="Ig-like_dom_sf"/>
</dbReference>
<protein>
    <recommendedName>
        <fullName evidence="4">Ig-like domain-containing protein</fullName>
    </recommendedName>
</protein>
<dbReference type="InterPro" id="IPR003599">
    <property type="entry name" value="Ig_sub"/>
</dbReference>
<dbReference type="InterPro" id="IPR007110">
    <property type="entry name" value="Ig-like_dom"/>
</dbReference>
<name>A0A8B9EF63_ANSCY</name>
<organism evidence="5 6">
    <name type="scientific">Anser cygnoides</name>
    <name type="common">Swan goose</name>
    <dbReference type="NCBI Taxonomy" id="8845"/>
    <lineage>
        <taxon>Eukaryota</taxon>
        <taxon>Metazoa</taxon>
        <taxon>Chordata</taxon>
        <taxon>Craniata</taxon>
        <taxon>Vertebrata</taxon>
        <taxon>Euteleostomi</taxon>
        <taxon>Archelosauria</taxon>
        <taxon>Archosauria</taxon>
        <taxon>Dinosauria</taxon>
        <taxon>Saurischia</taxon>
        <taxon>Theropoda</taxon>
        <taxon>Coelurosauria</taxon>
        <taxon>Aves</taxon>
        <taxon>Neognathae</taxon>
        <taxon>Galloanserae</taxon>
        <taxon>Anseriformes</taxon>
        <taxon>Anatidae</taxon>
        <taxon>Anserinae</taxon>
        <taxon>Anser</taxon>
    </lineage>
</organism>
<feature type="domain" description="Ig-like" evidence="4">
    <location>
        <begin position="21"/>
        <end position="91"/>
    </location>
</feature>
<dbReference type="InterPro" id="IPR013106">
    <property type="entry name" value="Ig_V-set"/>
</dbReference>